<dbReference type="GO" id="GO:0022857">
    <property type="term" value="F:transmembrane transporter activity"/>
    <property type="evidence" value="ECO:0007669"/>
    <property type="project" value="InterPro"/>
</dbReference>
<dbReference type="GO" id="GO:0030313">
    <property type="term" value="C:cell envelope"/>
    <property type="evidence" value="ECO:0007669"/>
    <property type="project" value="UniProtKB-SubCell"/>
</dbReference>
<dbReference type="Gene3D" id="2.40.420.20">
    <property type="match status" value="1"/>
</dbReference>
<evidence type="ECO:0000259" key="6">
    <source>
        <dbReference type="Pfam" id="PF25944"/>
    </source>
</evidence>
<reference evidence="8 9" key="1">
    <citation type="submission" date="2019-03" db="EMBL/GenBank/DDBJ databases">
        <title>Genomic Encyclopedia of Archaeal and Bacterial Type Strains, Phase II (KMG-II): from individual species to whole genera.</title>
        <authorList>
            <person name="Goeker M."/>
        </authorList>
    </citation>
    <scope>NUCLEOTIDE SEQUENCE [LARGE SCALE GENOMIC DNA]</scope>
    <source>
        <strain evidence="8 9">DSM 28353</strain>
    </source>
</reference>
<dbReference type="Gene3D" id="2.40.50.100">
    <property type="match status" value="1"/>
</dbReference>
<dbReference type="InterPro" id="IPR058625">
    <property type="entry name" value="MdtA-like_BSH"/>
</dbReference>
<feature type="domain" description="Multidrug resistance protein MdtA-like C-terminal permuted SH3" evidence="7">
    <location>
        <begin position="303"/>
        <end position="364"/>
    </location>
</feature>
<proteinExistence type="inferred from homology"/>
<evidence type="ECO:0000259" key="7">
    <source>
        <dbReference type="Pfam" id="PF25967"/>
    </source>
</evidence>
<feature type="chain" id="PRO_5020727253" evidence="3">
    <location>
        <begin position="22"/>
        <end position="382"/>
    </location>
</feature>
<dbReference type="EMBL" id="SNYV01000014">
    <property type="protein sequence ID" value="TDQ77393.1"/>
    <property type="molecule type" value="Genomic_DNA"/>
</dbReference>
<dbReference type="Proteomes" id="UP000295292">
    <property type="component" value="Unassembled WGS sequence"/>
</dbReference>
<dbReference type="Pfam" id="PF25944">
    <property type="entry name" value="Beta-barrel_RND"/>
    <property type="match status" value="1"/>
</dbReference>
<accession>A0A4R6WGN7</accession>
<protein>
    <submittedName>
        <fullName evidence="8">Membrane fusion protein (Multidrug efflux system)</fullName>
    </submittedName>
</protein>
<dbReference type="Gene3D" id="2.40.30.170">
    <property type="match status" value="1"/>
</dbReference>
<dbReference type="GO" id="GO:0046677">
    <property type="term" value="P:response to antibiotic"/>
    <property type="evidence" value="ECO:0007669"/>
    <property type="project" value="TreeGrafter"/>
</dbReference>
<feature type="domain" description="Multidrug resistance protein MdtA-like alpha-helical hairpin" evidence="4">
    <location>
        <begin position="103"/>
        <end position="173"/>
    </location>
</feature>
<dbReference type="InterPro" id="IPR058624">
    <property type="entry name" value="MdtA-like_HH"/>
</dbReference>
<comment type="subcellular location">
    <subcellularLocation>
        <location evidence="1">Cell envelope</location>
    </subcellularLocation>
</comment>
<dbReference type="Pfam" id="PF25876">
    <property type="entry name" value="HH_MFP_RND"/>
    <property type="match status" value="1"/>
</dbReference>
<feature type="domain" description="Multidrug resistance protein MdtA-like barrel-sandwich hybrid" evidence="5">
    <location>
        <begin position="64"/>
        <end position="204"/>
    </location>
</feature>
<keyword evidence="9" id="KW-1185">Reference proteome</keyword>
<dbReference type="GO" id="GO:0005886">
    <property type="term" value="C:plasma membrane"/>
    <property type="evidence" value="ECO:0007669"/>
    <property type="project" value="TreeGrafter"/>
</dbReference>
<keyword evidence="3" id="KW-0732">Signal</keyword>
<dbReference type="RefSeq" id="WP_133585019.1">
    <property type="nucleotide sequence ID" value="NZ_SNYV01000014.1"/>
</dbReference>
<dbReference type="PANTHER" id="PTHR30158">
    <property type="entry name" value="ACRA/E-RELATED COMPONENT OF DRUG EFFLUX TRANSPORTER"/>
    <property type="match status" value="1"/>
</dbReference>
<dbReference type="AlphaFoldDB" id="A0A4R6WGN7"/>
<dbReference type="Pfam" id="PF25917">
    <property type="entry name" value="BSH_RND"/>
    <property type="match status" value="1"/>
</dbReference>
<dbReference type="OrthoDB" id="9801814at2"/>
<gene>
    <name evidence="8" type="ORF">CLV99_2799</name>
</gene>
<dbReference type="InterPro" id="IPR058626">
    <property type="entry name" value="MdtA-like_b-barrel"/>
</dbReference>
<evidence type="ECO:0000256" key="1">
    <source>
        <dbReference type="ARBA" id="ARBA00004196"/>
    </source>
</evidence>
<dbReference type="InterPro" id="IPR006143">
    <property type="entry name" value="RND_pump_MFP"/>
</dbReference>
<feature type="domain" description="Multidrug resistance protein MdtA-like beta-barrel" evidence="6">
    <location>
        <begin position="215"/>
        <end position="299"/>
    </location>
</feature>
<dbReference type="Pfam" id="PF25967">
    <property type="entry name" value="RND-MFP_C"/>
    <property type="match status" value="1"/>
</dbReference>
<sequence length="382" mass="42156">MRQKFVSQSFKLWLLSFVLLASCGQNEKGGDFNNGPMEVPISTITKSNVELKKEYAASLEGISNVEIRPQVSGYLTKIYVEEGAYVRQGQVLFKIEDRIYQEQLRNAQAVLMSAQANLVNVKIDLDRKKELVKSNIVSDLQVKEAEAAYQAALGTVGQAKSAIESARINVDFSTIKAPLNGFVGRFNYRLGSLLAPTNPEAITVLSDNRQIFAYFSMGENEFIRFQRQYAGDTMDEKLKKVEDVALKLSDGEGYEHTGRIDAVEGQFNKGTGAITLRARFDNPKAFLRSGNTGKIILKEQLTDAVLVPIASTKSIQEKLFVFVVDKEGKAQQTPITAVGKVGQDFIVSDGVEVGDKYVVRGFDRLQSGTAVVAKSEKGQEQK</sequence>
<dbReference type="Gene3D" id="1.10.287.470">
    <property type="entry name" value="Helix hairpin bin"/>
    <property type="match status" value="1"/>
</dbReference>
<dbReference type="NCBIfam" id="TIGR01730">
    <property type="entry name" value="RND_mfp"/>
    <property type="match status" value="1"/>
</dbReference>
<dbReference type="PANTHER" id="PTHR30158:SF23">
    <property type="entry name" value="MULTIDRUG RESISTANCE PROTEIN MEXA"/>
    <property type="match status" value="1"/>
</dbReference>
<comment type="similarity">
    <text evidence="2">Belongs to the membrane fusion protein (MFP) (TC 8.A.1) family.</text>
</comment>
<name>A0A4R6WGN7_9SPHI</name>
<evidence type="ECO:0000256" key="3">
    <source>
        <dbReference type="SAM" id="SignalP"/>
    </source>
</evidence>
<dbReference type="InterPro" id="IPR058627">
    <property type="entry name" value="MdtA-like_C"/>
</dbReference>
<dbReference type="SUPFAM" id="SSF111369">
    <property type="entry name" value="HlyD-like secretion proteins"/>
    <property type="match status" value="1"/>
</dbReference>
<evidence type="ECO:0000313" key="8">
    <source>
        <dbReference type="EMBL" id="TDQ77393.1"/>
    </source>
</evidence>
<evidence type="ECO:0000256" key="2">
    <source>
        <dbReference type="ARBA" id="ARBA00009477"/>
    </source>
</evidence>
<evidence type="ECO:0000313" key="9">
    <source>
        <dbReference type="Proteomes" id="UP000295292"/>
    </source>
</evidence>
<dbReference type="PROSITE" id="PS51257">
    <property type="entry name" value="PROKAR_LIPOPROTEIN"/>
    <property type="match status" value="1"/>
</dbReference>
<organism evidence="8 9">
    <name type="scientific">Sphingobacterium yanglingense</name>
    <dbReference type="NCBI Taxonomy" id="1437280"/>
    <lineage>
        <taxon>Bacteria</taxon>
        <taxon>Pseudomonadati</taxon>
        <taxon>Bacteroidota</taxon>
        <taxon>Sphingobacteriia</taxon>
        <taxon>Sphingobacteriales</taxon>
        <taxon>Sphingobacteriaceae</taxon>
        <taxon>Sphingobacterium</taxon>
    </lineage>
</organism>
<feature type="signal peptide" evidence="3">
    <location>
        <begin position="1"/>
        <end position="21"/>
    </location>
</feature>
<evidence type="ECO:0000259" key="4">
    <source>
        <dbReference type="Pfam" id="PF25876"/>
    </source>
</evidence>
<evidence type="ECO:0000259" key="5">
    <source>
        <dbReference type="Pfam" id="PF25917"/>
    </source>
</evidence>
<comment type="caution">
    <text evidence="8">The sequence shown here is derived from an EMBL/GenBank/DDBJ whole genome shotgun (WGS) entry which is preliminary data.</text>
</comment>